<evidence type="ECO:0000313" key="6">
    <source>
        <dbReference type="Proteomes" id="UP000294894"/>
    </source>
</evidence>
<organism evidence="5 6">
    <name type="scientific">Nocardioides euryhalodurans</name>
    <dbReference type="NCBI Taxonomy" id="2518370"/>
    <lineage>
        <taxon>Bacteria</taxon>
        <taxon>Bacillati</taxon>
        <taxon>Actinomycetota</taxon>
        <taxon>Actinomycetes</taxon>
        <taxon>Propionibacteriales</taxon>
        <taxon>Nocardioidaceae</taxon>
        <taxon>Nocardioides</taxon>
    </lineage>
</organism>
<evidence type="ECO:0000256" key="1">
    <source>
        <dbReference type="ARBA" id="ARBA00023015"/>
    </source>
</evidence>
<dbReference type="InterPro" id="IPR011006">
    <property type="entry name" value="CheY-like_superfamily"/>
</dbReference>
<keyword evidence="1" id="KW-0805">Transcription regulation</keyword>
<dbReference type="Gene3D" id="3.40.50.2300">
    <property type="match status" value="1"/>
</dbReference>
<dbReference type="PROSITE" id="PS50043">
    <property type="entry name" value="HTH_LUXR_2"/>
    <property type="match status" value="1"/>
</dbReference>
<dbReference type="InterPro" id="IPR000792">
    <property type="entry name" value="Tscrpt_reg_LuxR_C"/>
</dbReference>
<dbReference type="InterPro" id="IPR016032">
    <property type="entry name" value="Sig_transdc_resp-reg_C-effctor"/>
</dbReference>
<dbReference type="CDD" id="cd06170">
    <property type="entry name" value="LuxR_C_like"/>
    <property type="match status" value="1"/>
</dbReference>
<dbReference type="EMBL" id="CP038267">
    <property type="protein sequence ID" value="QBR93896.1"/>
    <property type="molecule type" value="Genomic_DNA"/>
</dbReference>
<keyword evidence="6" id="KW-1185">Reference proteome</keyword>
<dbReference type="GO" id="GO:0006355">
    <property type="term" value="P:regulation of DNA-templated transcription"/>
    <property type="evidence" value="ECO:0007669"/>
    <property type="project" value="InterPro"/>
</dbReference>
<evidence type="ECO:0000313" key="5">
    <source>
        <dbReference type="EMBL" id="QBR93896.1"/>
    </source>
</evidence>
<evidence type="ECO:0000256" key="2">
    <source>
        <dbReference type="ARBA" id="ARBA00023125"/>
    </source>
</evidence>
<dbReference type="RefSeq" id="WP_135079772.1">
    <property type="nucleotide sequence ID" value="NZ_CP038267.1"/>
</dbReference>
<dbReference type="PRINTS" id="PR00038">
    <property type="entry name" value="HTHLUXR"/>
</dbReference>
<dbReference type="PANTHER" id="PTHR44688:SF16">
    <property type="entry name" value="DNA-BINDING TRANSCRIPTIONAL ACTIVATOR DEVR_DOSR"/>
    <property type="match status" value="1"/>
</dbReference>
<dbReference type="PANTHER" id="PTHR44688">
    <property type="entry name" value="DNA-BINDING TRANSCRIPTIONAL ACTIVATOR DEVR_DOSR"/>
    <property type="match status" value="1"/>
</dbReference>
<evidence type="ECO:0000256" key="3">
    <source>
        <dbReference type="ARBA" id="ARBA00023163"/>
    </source>
</evidence>
<reference evidence="5 6" key="1">
    <citation type="submission" date="2019-03" db="EMBL/GenBank/DDBJ databases">
        <title>Three New Species of Nocardioides, Nocardioides euryhalodurans sp. nov., Nocardioides seonyuensis sp. nov. and Nocardioides eburneoflavus sp. nov., Iolated from Soil.</title>
        <authorList>
            <person name="Roh S.G."/>
            <person name="Lee C."/>
            <person name="Kim M.-K."/>
            <person name="Kim S.B."/>
        </authorList>
    </citation>
    <scope>NUCLEOTIDE SEQUENCE [LARGE SCALE GENOMIC DNA]</scope>
    <source>
        <strain evidence="5 6">MMS17-SY117</strain>
    </source>
</reference>
<dbReference type="SUPFAM" id="SSF52172">
    <property type="entry name" value="CheY-like"/>
    <property type="match status" value="1"/>
</dbReference>
<dbReference type="SUPFAM" id="SSF46894">
    <property type="entry name" value="C-terminal effector domain of the bipartite response regulators"/>
    <property type="match status" value="1"/>
</dbReference>
<dbReference type="OrthoDB" id="9816529at2"/>
<feature type="domain" description="HTH luxR-type" evidence="4">
    <location>
        <begin position="126"/>
        <end position="191"/>
    </location>
</feature>
<gene>
    <name evidence="5" type="ORF">EXE57_17605</name>
</gene>
<sequence length="205" mass="22389">MQPVRTHVVDAHEIDVAGISAVLSRFGERIHLVDTTHDADVVLYGVREQQSGHDADLHALLRSHSATVILLGWRATSPQSEWALSCGAHGHLSKTLGGDELVARVERMHRARDRSSGFPEDGHCHPGLRLAGLTPRELEVIGLITQGLTNQEIADRAYISINSVKTYVRTAYRKIGVVRRSQAVSWGVQHGLDVAHDLERAGAPA</sequence>
<dbReference type="GO" id="GO:0003677">
    <property type="term" value="F:DNA binding"/>
    <property type="evidence" value="ECO:0007669"/>
    <property type="project" value="UniProtKB-KW"/>
</dbReference>
<dbReference type="Pfam" id="PF00196">
    <property type="entry name" value="GerE"/>
    <property type="match status" value="1"/>
</dbReference>
<dbReference type="AlphaFoldDB" id="A0A4P7GNU3"/>
<dbReference type="Proteomes" id="UP000294894">
    <property type="component" value="Chromosome"/>
</dbReference>
<name>A0A4P7GNU3_9ACTN</name>
<dbReference type="SMART" id="SM00421">
    <property type="entry name" value="HTH_LUXR"/>
    <property type="match status" value="1"/>
</dbReference>
<keyword evidence="3" id="KW-0804">Transcription</keyword>
<proteinExistence type="predicted"/>
<accession>A0A4P7GNU3</accession>
<protein>
    <submittedName>
        <fullName evidence="5">Response regulator transcription factor</fullName>
    </submittedName>
</protein>
<keyword evidence="2" id="KW-0238">DNA-binding</keyword>
<dbReference type="KEGG" id="noy:EXE57_17605"/>
<evidence type="ECO:0000259" key="4">
    <source>
        <dbReference type="PROSITE" id="PS50043"/>
    </source>
</evidence>